<feature type="region of interest" description="Disordered" evidence="1">
    <location>
        <begin position="16"/>
        <end position="64"/>
    </location>
</feature>
<dbReference type="AlphaFoldDB" id="A0AA36EBA3"/>
<gene>
    <name evidence="2" type="ORF">LSALG_LOCUS29159</name>
</gene>
<feature type="region of interest" description="Disordered" evidence="1">
    <location>
        <begin position="88"/>
        <end position="115"/>
    </location>
</feature>
<protein>
    <submittedName>
        <fullName evidence="2">Uncharacterized protein</fullName>
    </submittedName>
</protein>
<evidence type="ECO:0000313" key="3">
    <source>
        <dbReference type="Proteomes" id="UP001177003"/>
    </source>
</evidence>
<accession>A0AA36EBA3</accession>
<reference evidence="2" key="1">
    <citation type="submission" date="2023-04" db="EMBL/GenBank/DDBJ databases">
        <authorList>
            <person name="Vijverberg K."/>
            <person name="Xiong W."/>
            <person name="Schranz E."/>
        </authorList>
    </citation>
    <scope>NUCLEOTIDE SEQUENCE</scope>
</reference>
<keyword evidence="3" id="KW-1185">Reference proteome</keyword>
<evidence type="ECO:0000256" key="1">
    <source>
        <dbReference type="SAM" id="MobiDB-lite"/>
    </source>
</evidence>
<name>A0AA36EBA3_LACSI</name>
<dbReference type="EMBL" id="OX465082">
    <property type="protein sequence ID" value="CAI9289944.1"/>
    <property type="molecule type" value="Genomic_DNA"/>
</dbReference>
<sequence>MVPCTAHHLDRIGVIHYTPEDGDDTEPDYTPPEHPSELLSFEYKPDEDEEDTTTSVETSPPCPTPSHWYYMTPIGTRVKHTLRKAAATSSWKRVASPPASPMPTKKSYEDTIWMP</sequence>
<evidence type="ECO:0000313" key="2">
    <source>
        <dbReference type="EMBL" id="CAI9289944.1"/>
    </source>
</evidence>
<dbReference type="Proteomes" id="UP001177003">
    <property type="component" value="Chromosome 6"/>
</dbReference>
<organism evidence="2 3">
    <name type="scientific">Lactuca saligna</name>
    <name type="common">Willowleaf lettuce</name>
    <dbReference type="NCBI Taxonomy" id="75948"/>
    <lineage>
        <taxon>Eukaryota</taxon>
        <taxon>Viridiplantae</taxon>
        <taxon>Streptophyta</taxon>
        <taxon>Embryophyta</taxon>
        <taxon>Tracheophyta</taxon>
        <taxon>Spermatophyta</taxon>
        <taxon>Magnoliopsida</taxon>
        <taxon>eudicotyledons</taxon>
        <taxon>Gunneridae</taxon>
        <taxon>Pentapetalae</taxon>
        <taxon>asterids</taxon>
        <taxon>campanulids</taxon>
        <taxon>Asterales</taxon>
        <taxon>Asteraceae</taxon>
        <taxon>Cichorioideae</taxon>
        <taxon>Cichorieae</taxon>
        <taxon>Lactucinae</taxon>
        <taxon>Lactuca</taxon>
    </lineage>
</organism>
<proteinExistence type="predicted"/>